<dbReference type="AlphaFoldDB" id="A0A9P1IN78"/>
<accession>A0A9P1IN78</accession>
<evidence type="ECO:0000313" key="1">
    <source>
        <dbReference type="EMBL" id="CAI5447979.1"/>
    </source>
</evidence>
<dbReference type="OrthoDB" id="5875530at2759"/>
<dbReference type="EMBL" id="CANHGI010000004">
    <property type="protein sequence ID" value="CAI5447979.1"/>
    <property type="molecule type" value="Genomic_DNA"/>
</dbReference>
<protein>
    <submittedName>
        <fullName evidence="1">Uncharacterized protein</fullName>
    </submittedName>
</protein>
<keyword evidence="2" id="KW-1185">Reference proteome</keyword>
<name>A0A9P1IN78_9PELO</name>
<gene>
    <name evidence="1" type="ORF">CAMP_LOCUS10616</name>
</gene>
<proteinExistence type="predicted"/>
<comment type="caution">
    <text evidence="1">The sequence shown here is derived from an EMBL/GenBank/DDBJ whole genome shotgun (WGS) entry which is preliminary data.</text>
</comment>
<sequence length="528" mass="60620">MDPRTVRKLSEIEGIKTYFFAPLLKYILENESILIENPGEMNRFATFVLGLTDQFPTPEDFLNILIGSQEPTKAVMVPAIDVFLCFGSDYFHIAKNIARRLGEKGMRHDVISCRLCAEDEESFASDLSKLVGKTLIRKAEGCNLLKLLYSIIKANSELERFYAFSEISMSDLDWDAYVFLKLFTHGSQEKVEEIEMIRDNIIAKFGRKHRELVKLWIDGDDLEIQLLRKLMKPMSIVTENVFPSIIDNLLPIIDSRKEDDISKIYSLISQIHYITIRAIISGNRILVDEIHSKIPVSIKNLMFPGLIRSTVQTSITLLTYFLQFFVSLPESSILKFSDVENAGIYEILTNPWKKDALFKLLLDYQSSFERDVFGFPVKLKEFQQSCVIFAIEFCIEIVSNYERNFKLNWLHPKYKNMLLKTLREEEQHRSTQISAEHVTKIIRELENAPNFFATSPVNQYMANPPANNKSVDEIEEPQLFVSIGKGVFVCARDVEPNDFSMNEQLFVHDSESRGPSAWSFGMTTSNGG</sequence>
<evidence type="ECO:0000313" key="2">
    <source>
        <dbReference type="Proteomes" id="UP001152747"/>
    </source>
</evidence>
<dbReference type="Proteomes" id="UP001152747">
    <property type="component" value="Unassembled WGS sequence"/>
</dbReference>
<organism evidence="1 2">
    <name type="scientific">Caenorhabditis angaria</name>
    <dbReference type="NCBI Taxonomy" id="860376"/>
    <lineage>
        <taxon>Eukaryota</taxon>
        <taxon>Metazoa</taxon>
        <taxon>Ecdysozoa</taxon>
        <taxon>Nematoda</taxon>
        <taxon>Chromadorea</taxon>
        <taxon>Rhabditida</taxon>
        <taxon>Rhabditina</taxon>
        <taxon>Rhabditomorpha</taxon>
        <taxon>Rhabditoidea</taxon>
        <taxon>Rhabditidae</taxon>
        <taxon>Peloderinae</taxon>
        <taxon>Caenorhabditis</taxon>
    </lineage>
</organism>
<reference evidence="1" key="1">
    <citation type="submission" date="2022-11" db="EMBL/GenBank/DDBJ databases">
        <authorList>
            <person name="Kikuchi T."/>
        </authorList>
    </citation>
    <scope>NUCLEOTIDE SEQUENCE</scope>
    <source>
        <strain evidence="1">PS1010</strain>
    </source>
</reference>